<feature type="domain" description="EF-hand" evidence="2">
    <location>
        <begin position="266"/>
        <end position="301"/>
    </location>
</feature>
<dbReference type="EMBL" id="CAJVQB010002629">
    <property type="protein sequence ID" value="CAG8581790.1"/>
    <property type="molecule type" value="Genomic_DNA"/>
</dbReference>
<evidence type="ECO:0000313" key="3">
    <source>
        <dbReference type="EMBL" id="CAG8581790.1"/>
    </source>
</evidence>
<dbReference type="Pfam" id="PF12763">
    <property type="entry name" value="EH"/>
    <property type="match status" value="3"/>
</dbReference>
<gene>
    <name evidence="3" type="ORF">GMARGA_LOCUS5980</name>
</gene>
<feature type="domain" description="EF-hand" evidence="2">
    <location>
        <begin position="372"/>
        <end position="407"/>
    </location>
</feature>
<dbReference type="SUPFAM" id="SSF56399">
    <property type="entry name" value="ADP-ribosylation"/>
    <property type="match status" value="1"/>
</dbReference>
<protein>
    <submittedName>
        <fullName evidence="3">22451_t:CDS:1</fullName>
    </submittedName>
</protein>
<dbReference type="Gene3D" id="1.10.510.10">
    <property type="entry name" value="Transferase(Phosphotransferase) domain 1"/>
    <property type="match status" value="1"/>
</dbReference>
<accession>A0ABN7UH31</accession>
<dbReference type="InterPro" id="IPR000261">
    <property type="entry name" value="EH_dom"/>
</dbReference>
<evidence type="ECO:0000313" key="4">
    <source>
        <dbReference type="Proteomes" id="UP000789901"/>
    </source>
</evidence>
<dbReference type="PROSITE" id="PS50031">
    <property type="entry name" value="EH"/>
    <property type="match status" value="3"/>
</dbReference>
<comment type="caution">
    <text evidence="3">The sequence shown here is derived from an EMBL/GenBank/DDBJ whole genome shotgun (WGS) entry which is preliminary data.</text>
</comment>
<sequence>FETLSASRSGRTYKASLKDYDNPFVLKTIILSNEFTLKNLEWFNFFNSIIHGKREKVINKTSKNILIFSKECWKHDAKERPTIQSVNKMLDQIIIKEEPDVHKEKTRKISYYTDSKIILTPKERYVYLQLFQIADVDKKGVIEGRNAINFFSKSGLSQITLKDIWNLADNKNKGYLTLENFIIAIRLVAKAQNGQNPSLDDINTGVCLPHFDGYPVDDNIEFSNFVISNEDRERYVYLQLFQLADVDKKGVIDGQNGINFFNKSGLSRTTLKDIWNLADNKNKGYLTLKDFIIAVRLIAKAQNGQNLSLDDINTGVCLPQFDGCPIDNIEFSNFVISNEDRERYKQMFVTLNPNNGVLDGENAKQWFLRSKLPVDKLKRIWDLADTKQRGKLNLAEFIIAMYFVQCTMSGQTLPEVLPNELYEKEMRMMKSGIIAGVTDLPNNNCIQTTITSQLDCSSFFQSMSFTMTYCHIDAFIQAWKHPNKNLPEIDSIWKIYCTETLNSRYGRYREKVEAKQLLAATSSKSDDYNSGSLNILNNISYKVMFLNKVVVGKGCLLTKDNGKLSSPPTGYDSILGEPSTNGSLNYDEIVVFKDEASIPQYLIVYKVK</sequence>
<feature type="domain" description="EH" evidence="1">
    <location>
        <begin position="123"/>
        <end position="202"/>
    </location>
</feature>
<dbReference type="Gene3D" id="3.90.228.10">
    <property type="match status" value="1"/>
</dbReference>
<dbReference type="CDD" id="cd00052">
    <property type="entry name" value="EH"/>
    <property type="match status" value="3"/>
</dbReference>
<feature type="non-terminal residue" evidence="3">
    <location>
        <position position="1"/>
    </location>
</feature>
<dbReference type="PANTHER" id="PTHR11216">
    <property type="entry name" value="EH DOMAIN"/>
    <property type="match status" value="1"/>
</dbReference>
<name>A0ABN7UH31_GIGMA</name>
<dbReference type="SMART" id="SM00027">
    <property type="entry name" value="EH"/>
    <property type="match status" value="3"/>
</dbReference>
<feature type="domain" description="EH" evidence="1">
    <location>
        <begin position="233"/>
        <end position="312"/>
    </location>
</feature>
<keyword evidence="4" id="KW-1185">Reference proteome</keyword>
<organism evidence="3 4">
    <name type="scientific">Gigaspora margarita</name>
    <dbReference type="NCBI Taxonomy" id="4874"/>
    <lineage>
        <taxon>Eukaryota</taxon>
        <taxon>Fungi</taxon>
        <taxon>Fungi incertae sedis</taxon>
        <taxon>Mucoromycota</taxon>
        <taxon>Glomeromycotina</taxon>
        <taxon>Glomeromycetes</taxon>
        <taxon>Diversisporales</taxon>
        <taxon>Gigasporaceae</taxon>
        <taxon>Gigaspora</taxon>
    </lineage>
</organism>
<feature type="domain" description="EF-hand" evidence="2">
    <location>
        <begin position="156"/>
        <end position="191"/>
    </location>
</feature>
<feature type="domain" description="EH" evidence="1">
    <location>
        <begin position="340"/>
        <end position="428"/>
    </location>
</feature>
<dbReference type="PROSITE" id="PS50222">
    <property type="entry name" value="EF_HAND_2"/>
    <property type="match status" value="3"/>
</dbReference>
<dbReference type="SMART" id="SM00054">
    <property type="entry name" value="EFh"/>
    <property type="match status" value="5"/>
</dbReference>
<evidence type="ECO:0000259" key="1">
    <source>
        <dbReference type="PROSITE" id="PS50031"/>
    </source>
</evidence>
<dbReference type="Gene3D" id="1.10.238.10">
    <property type="entry name" value="EF-hand"/>
    <property type="match status" value="3"/>
</dbReference>
<dbReference type="InterPro" id="IPR002048">
    <property type="entry name" value="EF_hand_dom"/>
</dbReference>
<reference evidence="3 4" key="1">
    <citation type="submission" date="2021-06" db="EMBL/GenBank/DDBJ databases">
        <authorList>
            <person name="Kallberg Y."/>
            <person name="Tangrot J."/>
            <person name="Rosling A."/>
        </authorList>
    </citation>
    <scope>NUCLEOTIDE SEQUENCE [LARGE SCALE GENOMIC DNA]</scope>
    <source>
        <strain evidence="3 4">120-4 pot B 10/14</strain>
    </source>
</reference>
<evidence type="ECO:0000259" key="2">
    <source>
        <dbReference type="PROSITE" id="PS50222"/>
    </source>
</evidence>
<dbReference type="Proteomes" id="UP000789901">
    <property type="component" value="Unassembled WGS sequence"/>
</dbReference>
<dbReference type="SUPFAM" id="SSF47473">
    <property type="entry name" value="EF-hand"/>
    <property type="match status" value="2"/>
</dbReference>
<dbReference type="InterPro" id="IPR011992">
    <property type="entry name" value="EF-hand-dom_pair"/>
</dbReference>
<proteinExistence type="predicted"/>